<protein>
    <submittedName>
        <fullName evidence="1">Uncharacterized protein</fullName>
    </submittedName>
</protein>
<evidence type="ECO:0000313" key="2">
    <source>
        <dbReference type="Proteomes" id="UP000288805"/>
    </source>
</evidence>
<proteinExistence type="predicted"/>
<name>A0A438KFN4_VITVI</name>
<dbReference type="Proteomes" id="UP000288805">
    <property type="component" value="Unassembled WGS sequence"/>
</dbReference>
<comment type="caution">
    <text evidence="1">The sequence shown here is derived from an EMBL/GenBank/DDBJ whole genome shotgun (WGS) entry which is preliminary data.</text>
</comment>
<dbReference type="AlphaFoldDB" id="A0A438KFN4"/>
<evidence type="ECO:0000313" key="1">
    <source>
        <dbReference type="EMBL" id="RVX20022.1"/>
    </source>
</evidence>
<organism evidence="1 2">
    <name type="scientific">Vitis vinifera</name>
    <name type="common">Grape</name>
    <dbReference type="NCBI Taxonomy" id="29760"/>
    <lineage>
        <taxon>Eukaryota</taxon>
        <taxon>Viridiplantae</taxon>
        <taxon>Streptophyta</taxon>
        <taxon>Embryophyta</taxon>
        <taxon>Tracheophyta</taxon>
        <taxon>Spermatophyta</taxon>
        <taxon>Magnoliopsida</taxon>
        <taxon>eudicotyledons</taxon>
        <taxon>Gunneridae</taxon>
        <taxon>Pentapetalae</taxon>
        <taxon>rosids</taxon>
        <taxon>Vitales</taxon>
        <taxon>Vitaceae</taxon>
        <taxon>Viteae</taxon>
        <taxon>Vitis</taxon>
    </lineage>
</organism>
<gene>
    <name evidence="1" type="ORF">CK203_004568</name>
</gene>
<accession>A0A438KFN4</accession>
<reference evidence="1 2" key="1">
    <citation type="journal article" date="2018" name="PLoS Genet.">
        <title>Population sequencing reveals clonal diversity and ancestral inbreeding in the grapevine cultivar Chardonnay.</title>
        <authorList>
            <person name="Roach M.J."/>
            <person name="Johnson D.L."/>
            <person name="Bohlmann J."/>
            <person name="van Vuuren H.J."/>
            <person name="Jones S.J."/>
            <person name="Pretorius I.S."/>
            <person name="Schmidt S.A."/>
            <person name="Borneman A.R."/>
        </authorList>
    </citation>
    <scope>NUCLEOTIDE SEQUENCE [LARGE SCALE GENOMIC DNA]</scope>
    <source>
        <strain evidence="2">cv. Chardonnay</strain>
        <tissue evidence="1">Leaf</tissue>
    </source>
</reference>
<sequence length="162" mass="17204">MLSHALSPSHSSLYHGYQSPAPSDSWLPSLQLEVPEIPSKSPSIFPSATQSSSSFSQEHLKLKKKSLSCSCCERKVIQSPNSDPALDSKTSPPASSSSFSSLAALAVSICSLLIDMFGGLLKLVSTLGIPTRLGTWIDALKDKGGACECNFFSGRLVFDLVP</sequence>
<dbReference type="EMBL" id="QGNW01000007">
    <property type="protein sequence ID" value="RVX20022.1"/>
    <property type="molecule type" value="Genomic_DNA"/>
</dbReference>